<dbReference type="InterPro" id="IPR049874">
    <property type="entry name" value="ROK_cs"/>
</dbReference>
<dbReference type="PANTHER" id="PTHR18964">
    <property type="entry name" value="ROK (REPRESSOR, ORF, KINASE) FAMILY"/>
    <property type="match status" value="1"/>
</dbReference>
<dbReference type="InterPro" id="IPR036390">
    <property type="entry name" value="WH_DNA-bd_sf"/>
</dbReference>
<reference evidence="4 5" key="1">
    <citation type="submission" date="2023-07" db="EMBL/GenBank/DDBJ databases">
        <title>Genomic Encyclopedia of Type Strains, Phase IV (KMG-IV): sequencing the most valuable type-strain genomes for metagenomic binning, comparative biology and taxonomic classification.</title>
        <authorList>
            <person name="Goeker M."/>
        </authorList>
    </citation>
    <scope>NUCLEOTIDE SEQUENCE [LARGE SCALE GENOMIC DNA]</scope>
    <source>
        <strain evidence="4 5">DSM 19619</strain>
    </source>
</reference>
<evidence type="ECO:0000256" key="2">
    <source>
        <dbReference type="SAM" id="MobiDB-lite"/>
    </source>
</evidence>
<evidence type="ECO:0000256" key="1">
    <source>
        <dbReference type="ARBA" id="ARBA00006479"/>
    </source>
</evidence>
<feature type="compositionally biased region" description="Low complexity" evidence="2">
    <location>
        <begin position="394"/>
        <end position="403"/>
    </location>
</feature>
<comment type="similarity">
    <text evidence="1">Belongs to the ROK (NagC/XylR) family.</text>
</comment>
<evidence type="ECO:0000259" key="3">
    <source>
        <dbReference type="Pfam" id="PF12802"/>
    </source>
</evidence>
<dbReference type="Pfam" id="PF12802">
    <property type="entry name" value="MarR_2"/>
    <property type="match status" value="1"/>
</dbReference>
<dbReference type="InterPro" id="IPR000835">
    <property type="entry name" value="HTH_MarR-typ"/>
</dbReference>
<dbReference type="InterPro" id="IPR000600">
    <property type="entry name" value="ROK"/>
</dbReference>
<keyword evidence="4" id="KW-0808">Transferase</keyword>
<proteinExistence type="inferred from homology"/>
<dbReference type="RefSeq" id="WP_307273057.1">
    <property type="nucleotide sequence ID" value="NZ_JAUSVX010000004.1"/>
</dbReference>
<dbReference type="InterPro" id="IPR036388">
    <property type="entry name" value="WH-like_DNA-bd_sf"/>
</dbReference>
<dbReference type="SUPFAM" id="SSF53067">
    <property type="entry name" value="Actin-like ATPase domain"/>
    <property type="match status" value="1"/>
</dbReference>
<feature type="compositionally biased region" description="Basic and acidic residues" evidence="2">
    <location>
        <begin position="383"/>
        <end position="393"/>
    </location>
</feature>
<dbReference type="Pfam" id="PF00480">
    <property type="entry name" value="ROK"/>
    <property type="match status" value="1"/>
</dbReference>
<feature type="domain" description="HTH marR-type" evidence="3">
    <location>
        <begin position="10"/>
        <end position="55"/>
    </location>
</feature>
<feature type="region of interest" description="Disordered" evidence="2">
    <location>
        <begin position="383"/>
        <end position="411"/>
    </location>
</feature>
<dbReference type="EMBL" id="JAUSVX010000004">
    <property type="protein sequence ID" value="MDQ0469881.1"/>
    <property type="molecule type" value="Genomic_DNA"/>
</dbReference>
<dbReference type="PANTHER" id="PTHR18964:SF173">
    <property type="entry name" value="GLUCOKINASE"/>
    <property type="match status" value="1"/>
</dbReference>
<dbReference type="GO" id="GO:0016301">
    <property type="term" value="F:kinase activity"/>
    <property type="evidence" value="ECO:0007669"/>
    <property type="project" value="UniProtKB-KW"/>
</dbReference>
<accession>A0ABU0J6I8</accession>
<keyword evidence="4" id="KW-0418">Kinase</keyword>
<protein>
    <submittedName>
        <fullName evidence="4">NBD/HSP70 family sugar kinase</fullName>
    </submittedName>
</protein>
<dbReference type="SUPFAM" id="SSF46785">
    <property type="entry name" value="Winged helix' DNA-binding domain"/>
    <property type="match status" value="1"/>
</dbReference>
<dbReference type="Gene3D" id="1.10.10.10">
    <property type="entry name" value="Winged helix-like DNA-binding domain superfamily/Winged helix DNA-binding domain"/>
    <property type="match status" value="1"/>
</dbReference>
<gene>
    <name evidence="4" type="ORF">QO011_002897</name>
</gene>
<organism evidence="4 5">
    <name type="scientific">Labrys wisconsinensis</name>
    <dbReference type="NCBI Taxonomy" id="425677"/>
    <lineage>
        <taxon>Bacteria</taxon>
        <taxon>Pseudomonadati</taxon>
        <taxon>Pseudomonadota</taxon>
        <taxon>Alphaproteobacteria</taxon>
        <taxon>Hyphomicrobiales</taxon>
        <taxon>Xanthobacteraceae</taxon>
        <taxon>Labrys</taxon>
    </lineage>
</organism>
<dbReference type="InterPro" id="IPR043129">
    <property type="entry name" value="ATPase_NBD"/>
</dbReference>
<keyword evidence="5" id="KW-1185">Reference proteome</keyword>
<name>A0ABU0J6I8_9HYPH</name>
<sequence>MTPSQARLRTGVLEVLRANGAQSRAELARRFDVSRSTISAVIAALIAERLVTESDGEGPAARAAGRPGTRIALAAPEGYFIGIDFGRLFIKAAISDANYRILEQVSCDFDIDIPASEALDLAAAEVETIIARAGVGRQEIKAVGIGVPGPVDAATGQLHAGSILARWVGTDVPGGLAQRLGLPVYMDNDANLGALAESVYGAARETRVALYVLLSVGVGLGILIDGQVFRGAGGIAGELGHVVVDEHGAVCRCGSRGCLEAVVSVHALARGLSVSHGNISSDEMLRRAVAGDIGAGRIVADAGALVGRSVGHLCSYFNPELVIVGGELMRAGEVLLAPLRDTMRRFSIARATENVRVVPAALGEQAELIGTLLYAGERTRASERTRAGERARAAEALPAAAAGLQRKGRSS</sequence>
<evidence type="ECO:0000313" key="5">
    <source>
        <dbReference type="Proteomes" id="UP001242480"/>
    </source>
</evidence>
<dbReference type="PROSITE" id="PS01125">
    <property type="entry name" value="ROK"/>
    <property type="match status" value="1"/>
</dbReference>
<comment type="caution">
    <text evidence="4">The sequence shown here is derived from an EMBL/GenBank/DDBJ whole genome shotgun (WGS) entry which is preliminary data.</text>
</comment>
<dbReference type="Proteomes" id="UP001242480">
    <property type="component" value="Unassembled WGS sequence"/>
</dbReference>
<dbReference type="Gene3D" id="3.30.420.40">
    <property type="match status" value="2"/>
</dbReference>
<evidence type="ECO:0000313" key="4">
    <source>
        <dbReference type="EMBL" id="MDQ0469881.1"/>
    </source>
</evidence>